<name>A0ABW5PCN8_9BACL</name>
<comment type="caution">
    <text evidence="14">The sequence shown here is derived from an EMBL/GenBank/DDBJ whole genome shotgun (WGS) entry which is preliminary data.</text>
</comment>
<evidence type="ECO:0000256" key="4">
    <source>
        <dbReference type="ARBA" id="ARBA00022692"/>
    </source>
</evidence>
<organism evidence="14 15">
    <name type="scientific">Paenibacillus gansuensis</name>
    <dbReference type="NCBI Taxonomy" id="306542"/>
    <lineage>
        <taxon>Bacteria</taxon>
        <taxon>Bacillati</taxon>
        <taxon>Bacillota</taxon>
        <taxon>Bacilli</taxon>
        <taxon>Bacillales</taxon>
        <taxon>Paenibacillaceae</taxon>
        <taxon>Paenibacillus</taxon>
    </lineage>
</organism>
<evidence type="ECO:0000256" key="9">
    <source>
        <dbReference type="ARBA" id="ARBA00023588"/>
    </source>
</evidence>
<evidence type="ECO:0000256" key="2">
    <source>
        <dbReference type="ARBA" id="ARBA00022475"/>
    </source>
</evidence>
<keyword evidence="15" id="KW-1185">Reference proteome</keyword>
<keyword evidence="8 14" id="KW-0012">Acyltransferase</keyword>
<dbReference type="Pfam" id="PF18927">
    <property type="entry name" value="CrtO"/>
    <property type="match status" value="1"/>
</dbReference>
<evidence type="ECO:0000256" key="3">
    <source>
        <dbReference type="ARBA" id="ARBA00022679"/>
    </source>
</evidence>
<proteinExistence type="inferred from homology"/>
<evidence type="ECO:0000256" key="6">
    <source>
        <dbReference type="ARBA" id="ARBA00022989"/>
    </source>
</evidence>
<evidence type="ECO:0000256" key="5">
    <source>
        <dbReference type="ARBA" id="ARBA00022729"/>
    </source>
</evidence>
<evidence type="ECO:0000313" key="14">
    <source>
        <dbReference type="EMBL" id="MFD2613112.1"/>
    </source>
</evidence>
<comment type="function">
    <text evidence="12">Catalyzes the acylation of glycosyl-4,4'-diaponeurosporenoate, i.e. the esterification of glucose at the C6'' position with the carboxyl group of the C(15) fatty acid 12-methyltetradecanoic acid, to yield staphyloxanthin. This is the last step in the biosynthesis of this orange pigment, present in most staphylococci strains.</text>
</comment>
<evidence type="ECO:0000256" key="8">
    <source>
        <dbReference type="ARBA" id="ARBA00023315"/>
    </source>
</evidence>
<evidence type="ECO:0000256" key="13">
    <source>
        <dbReference type="SAM" id="Phobius"/>
    </source>
</evidence>
<protein>
    <recommendedName>
        <fullName evidence="11">Glycosyl-4,4'-diaponeurosporenoate acyltransferase</fullName>
    </recommendedName>
</protein>
<keyword evidence="3" id="KW-0808">Transferase</keyword>
<keyword evidence="2" id="KW-1003">Cell membrane</keyword>
<keyword evidence="5" id="KW-0732">Signal</keyword>
<dbReference type="InterPro" id="IPR044021">
    <property type="entry name" value="CrtO"/>
</dbReference>
<accession>A0ABW5PCN8</accession>
<keyword evidence="4 13" id="KW-0812">Transmembrane</keyword>
<comment type="similarity">
    <text evidence="10">Belongs to the acyltransferase CrtO family.</text>
</comment>
<reference evidence="15" key="1">
    <citation type="journal article" date="2019" name="Int. J. Syst. Evol. Microbiol.">
        <title>The Global Catalogue of Microorganisms (GCM) 10K type strain sequencing project: providing services to taxonomists for standard genome sequencing and annotation.</title>
        <authorList>
            <consortium name="The Broad Institute Genomics Platform"/>
            <consortium name="The Broad Institute Genome Sequencing Center for Infectious Disease"/>
            <person name="Wu L."/>
            <person name="Ma J."/>
        </authorList>
    </citation>
    <scope>NUCLEOTIDE SEQUENCE [LARGE SCALE GENOMIC DNA]</scope>
    <source>
        <strain evidence="15">KCTC 3950</strain>
    </source>
</reference>
<feature type="transmembrane region" description="Helical" evidence="13">
    <location>
        <begin position="12"/>
        <end position="33"/>
    </location>
</feature>
<evidence type="ECO:0000256" key="10">
    <source>
        <dbReference type="ARBA" id="ARBA00023603"/>
    </source>
</evidence>
<keyword evidence="6 13" id="KW-1133">Transmembrane helix</keyword>
<dbReference type="RefSeq" id="WP_377603042.1">
    <property type="nucleotide sequence ID" value="NZ_JBHUME010000007.1"/>
</dbReference>
<dbReference type="GO" id="GO:0016746">
    <property type="term" value="F:acyltransferase activity"/>
    <property type="evidence" value="ECO:0007669"/>
    <property type="project" value="UniProtKB-KW"/>
</dbReference>
<evidence type="ECO:0000256" key="12">
    <source>
        <dbReference type="ARBA" id="ARBA00025324"/>
    </source>
</evidence>
<evidence type="ECO:0000256" key="1">
    <source>
        <dbReference type="ARBA" id="ARBA00004162"/>
    </source>
</evidence>
<feature type="transmembrane region" description="Helical" evidence="13">
    <location>
        <begin position="127"/>
        <end position="144"/>
    </location>
</feature>
<evidence type="ECO:0000313" key="15">
    <source>
        <dbReference type="Proteomes" id="UP001597541"/>
    </source>
</evidence>
<evidence type="ECO:0000256" key="7">
    <source>
        <dbReference type="ARBA" id="ARBA00023136"/>
    </source>
</evidence>
<keyword evidence="7 13" id="KW-0472">Membrane</keyword>
<sequence>MQVWVLPTAWNIILDIAVWLLIQMGAAIFCNRLPLSFFEQSRILTRIYPFERNGRFYEQWLKVKAWKALLPDGSRLFTGGFAKKRLKGASAVYLERFIMETRRGELAHWLAMFPLPVFLLWCDLPSFLIMCLYAAAANIPCIAAQRYNRIRLRRITEKGGNYL</sequence>
<evidence type="ECO:0000256" key="11">
    <source>
        <dbReference type="ARBA" id="ARBA00023667"/>
    </source>
</evidence>
<gene>
    <name evidence="14" type="ORF">ACFSUF_11820</name>
</gene>
<comment type="pathway">
    <text evidence="9">Carotenoid biosynthesis; staphyloxanthin biosynthesis; staphyloxanthin from farnesyl diphosphate: step 5/5.</text>
</comment>
<dbReference type="Proteomes" id="UP001597541">
    <property type="component" value="Unassembled WGS sequence"/>
</dbReference>
<comment type="subcellular location">
    <subcellularLocation>
        <location evidence="1">Cell membrane</location>
        <topology evidence="1">Single-pass membrane protein</topology>
    </subcellularLocation>
</comment>
<dbReference type="EMBL" id="JBHUME010000007">
    <property type="protein sequence ID" value="MFD2613112.1"/>
    <property type="molecule type" value="Genomic_DNA"/>
</dbReference>